<evidence type="ECO:0000313" key="5">
    <source>
        <dbReference type="EMBL" id="MDT0407055.1"/>
    </source>
</evidence>
<keyword evidence="4" id="KW-0234">DNA repair</keyword>
<dbReference type="GO" id="GO:0016798">
    <property type="term" value="F:hydrolase activity, acting on glycosyl bonds"/>
    <property type="evidence" value="ECO:0007669"/>
    <property type="project" value="UniProtKB-KW"/>
</dbReference>
<dbReference type="EMBL" id="JAVRFB010000301">
    <property type="protein sequence ID" value="MDT0407055.1"/>
    <property type="molecule type" value="Genomic_DNA"/>
</dbReference>
<dbReference type="InterPro" id="IPR003180">
    <property type="entry name" value="MPG"/>
</dbReference>
<dbReference type="InterPro" id="IPR011034">
    <property type="entry name" value="Formyl_transferase-like_C_sf"/>
</dbReference>
<comment type="caution">
    <text evidence="5">The sequence shown here is derived from an EMBL/GenBank/DDBJ whole genome shotgun (WGS) entry which is preliminary data.</text>
</comment>
<organism evidence="5 6">
    <name type="scientific">Streptomyces edwardsiae</name>
    <dbReference type="NCBI Taxonomy" id="3075527"/>
    <lineage>
        <taxon>Bacteria</taxon>
        <taxon>Bacillati</taxon>
        <taxon>Actinomycetota</taxon>
        <taxon>Actinomycetes</taxon>
        <taxon>Kitasatosporales</taxon>
        <taxon>Streptomycetaceae</taxon>
        <taxon>Streptomyces</taxon>
    </lineage>
</organism>
<comment type="similarity">
    <text evidence="1">Belongs to the DNA glycosylase MPG family.</text>
</comment>
<proteinExistence type="inferred from homology"/>
<keyword evidence="2" id="KW-0227">DNA damage</keyword>
<evidence type="ECO:0000256" key="3">
    <source>
        <dbReference type="ARBA" id="ARBA00022801"/>
    </source>
</evidence>
<dbReference type="EC" id="3.2.2.-" evidence="5"/>
<keyword evidence="3 5" id="KW-0378">Hydrolase</keyword>
<evidence type="ECO:0000256" key="4">
    <source>
        <dbReference type="ARBA" id="ARBA00023204"/>
    </source>
</evidence>
<protein>
    <submittedName>
        <fullName evidence="5">DNA-3-methyladenine glycosylase</fullName>
        <ecNumber evidence="5">3.2.2.-</ecNumber>
    </submittedName>
</protein>
<evidence type="ECO:0000256" key="1">
    <source>
        <dbReference type="ARBA" id="ARBA00009232"/>
    </source>
</evidence>
<dbReference type="InterPro" id="IPR036995">
    <property type="entry name" value="MPG_sf"/>
</dbReference>
<dbReference type="Proteomes" id="UP001180503">
    <property type="component" value="Unassembled WGS sequence"/>
</dbReference>
<keyword evidence="5" id="KW-0326">Glycosidase</keyword>
<feature type="non-terminal residue" evidence="5">
    <location>
        <position position="83"/>
    </location>
</feature>
<dbReference type="Gene3D" id="3.10.300.10">
    <property type="entry name" value="Methylpurine-DNA glycosylase (MPG)"/>
    <property type="match status" value="1"/>
</dbReference>
<evidence type="ECO:0000256" key="2">
    <source>
        <dbReference type="ARBA" id="ARBA00022763"/>
    </source>
</evidence>
<gene>
    <name evidence="5" type="ORF">RM528_35035</name>
</gene>
<dbReference type="PANTHER" id="PTHR10429:SF0">
    <property type="entry name" value="DNA-3-METHYLADENINE GLYCOSYLASE"/>
    <property type="match status" value="1"/>
</dbReference>
<accession>A0ABU2QVF1</accession>
<reference evidence="6" key="1">
    <citation type="submission" date="2023-07" db="EMBL/GenBank/DDBJ databases">
        <title>30 novel species of actinomycetes from the DSMZ collection.</title>
        <authorList>
            <person name="Nouioui I."/>
        </authorList>
    </citation>
    <scope>NUCLEOTIDE SEQUENCE [LARGE SCALE GENOMIC DNA]</scope>
    <source>
        <strain evidence="6">DSM 41635</strain>
    </source>
</reference>
<name>A0ABU2QVF1_9ACTN</name>
<sequence>MTKGPDRTPLTRDFFDRSVLEVAPDLLGRTLVRRSEEGTIEMRLTEVEAYAGEADPGSHAFRGRTARNSVMFGPPGHTYVYFT</sequence>
<dbReference type="Pfam" id="PF02245">
    <property type="entry name" value="Pur_DNA_glyco"/>
    <property type="match status" value="1"/>
</dbReference>
<dbReference type="PANTHER" id="PTHR10429">
    <property type="entry name" value="DNA-3-METHYLADENINE GLYCOSYLASE"/>
    <property type="match status" value="1"/>
</dbReference>
<evidence type="ECO:0000313" key="6">
    <source>
        <dbReference type="Proteomes" id="UP001180503"/>
    </source>
</evidence>
<dbReference type="SUPFAM" id="SSF50486">
    <property type="entry name" value="FMT C-terminal domain-like"/>
    <property type="match status" value="1"/>
</dbReference>
<dbReference type="RefSeq" id="WP_311711736.1">
    <property type="nucleotide sequence ID" value="NZ_JAVRFB010000301.1"/>
</dbReference>